<dbReference type="AlphaFoldDB" id="A0A3N2Q4R1"/>
<sequence length="365" mass="40588">MPPNPSVPAIAWSLPATFIVFCHGHLVGIPGRDIACQRSRLGPRVFRNNLTGPSHVLDLLIFRFILHVTVDVTLQYFDRQSGESWVSNFPNFPATPWGNMQPHLPARIATTWVLAAGRHLGNLMHDVPNNRLDDMKYDDLPKLVVAGGGGDSDDDNHNNLEITHTGASSRSPFIQCRGYVPIPHSTVLVPRHMGVDRFLIVLSHTSVLRQRHKSRRKTWELVPCPLTIHHPVQRTPDGHVVKNPHQSFAPTVDSPKTTVRVTFNLAQIPKIAKTIQPFAQEPAPSLVSGKPAHKMTAENMDVVPHTSTDTPQIQPAARGMVGWWDDGFDMWLSYQNVISMLGQRGLNSVVSDEEPVEAFVVHTRA</sequence>
<reference evidence="2 3" key="1">
    <citation type="journal article" date="2018" name="Mol. Ecol.">
        <title>The obligate alkalophilic soda-lake fungus Sodiomyces alkalinus has shifted to a protein diet.</title>
        <authorList>
            <person name="Grum-Grzhimaylo A.A."/>
            <person name="Falkoski D.L."/>
            <person name="van den Heuvel J."/>
            <person name="Valero-Jimenez C.A."/>
            <person name="Min B."/>
            <person name="Choi I.G."/>
            <person name="Lipzen A."/>
            <person name="Daum C.G."/>
            <person name="Aanen D.K."/>
            <person name="Tsang A."/>
            <person name="Henrissat B."/>
            <person name="Bilanenko E.N."/>
            <person name="de Vries R.P."/>
            <person name="van Kan J.A.L."/>
            <person name="Grigoriev I.V."/>
            <person name="Debets A.J.M."/>
        </authorList>
    </citation>
    <scope>NUCLEOTIDE SEQUENCE [LARGE SCALE GENOMIC DNA]</scope>
    <source>
        <strain evidence="2 3">F11</strain>
    </source>
</reference>
<name>A0A3N2Q4R1_SODAK</name>
<dbReference type="EMBL" id="ML119052">
    <property type="protein sequence ID" value="ROT41742.1"/>
    <property type="molecule type" value="Genomic_DNA"/>
</dbReference>
<gene>
    <name evidence="2" type="ORF">SODALDRAFT_357825</name>
</gene>
<dbReference type="RefSeq" id="XP_028469548.1">
    <property type="nucleotide sequence ID" value="XM_028614040.1"/>
</dbReference>
<evidence type="ECO:0000313" key="2">
    <source>
        <dbReference type="EMBL" id="ROT41742.1"/>
    </source>
</evidence>
<organism evidence="2 3">
    <name type="scientific">Sodiomyces alkalinus (strain CBS 110278 / VKM F-3762 / F11)</name>
    <name type="common">Alkaliphilic filamentous fungus</name>
    <dbReference type="NCBI Taxonomy" id="1314773"/>
    <lineage>
        <taxon>Eukaryota</taxon>
        <taxon>Fungi</taxon>
        <taxon>Dikarya</taxon>
        <taxon>Ascomycota</taxon>
        <taxon>Pezizomycotina</taxon>
        <taxon>Sordariomycetes</taxon>
        <taxon>Hypocreomycetidae</taxon>
        <taxon>Glomerellales</taxon>
        <taxon>Plectosphaerellaceae</taxon>
        <taxon>Sodiomyces</taxon>
    </lineage>
</organism>
<protein>
    <submittedName>
        <fullName evidence="2">Uncharacterized protein</fullName>
    </submittedName>
</protein>
<feature type="chain" id="PRO_5018204900" evidence="1">
    <location>
        <begin position="25"/>
        <end position="365"/>
    </location>
</feature>
<evidence type="ECO:0000313" key="3">
    <source>
        <dbReference type="Proteomes" id="UP000272025"/>
    </source>
</evidence>
<accession>A0A3N2Q4R1</accession>
<dbReference type="Proteomes" id="UP000272025">
    <property type="component" value="Unassembled WGS sequence"/>
</dbReference>
<keyword evidence="1" id="KW-0732">Signal</keyword>
<keyword evidence="3" id="KW-1185">Reference proteome</keyword>
<feature type="signal peptide" evidence="1">
    <location>
        <begin position="1"/>
        <end position="24"/>
    </location>
</feature>
<dbReference type="GeneID" id="39582518"/>
<proteinExistence type="predicted"/>
<evidence type="ECO:0000256" key="1">
    <source>
        <dbReference type="SAM" id="SignalP"/>
    </source>
</evidence>